<accession>A0A9W6I5Q7</accession>
<name>A0A9W6I5Q7_9ACTN</name>
<dbReference type="InterPro" id="IPR003593">
    <property type="entry name" value="AAA+_ATPase"/>
</dbReference>
<dbReference type="PROSITE" id="PS50893">
    <property type="entry name" value="ABC_TRANSPORTER_2"/>
    <property type="match status" value="1"/>
</dbReference>
<evidence type="ECO:0000256" key="3">
    <source>
        <dbReference type="ARBA" id="ARBA00022741"/>
    </source>
</evidence>
<reference evidence="6" key="1">
    <citation type="journal article" date="2014" name="Int. J. Syst. Evol. Microbiol.">
        <title>Complete genome sequence of Corynebacterium casei LMG S-19264T (=DSM 44701T), isolated from a smear-ripened cheese.</title>
        <authorList>
            <consortium name="US DOE Joint Genome Institute (JGI-PGF)"/>
            <person name="Walter F."/>
            <person name="Albersmeier A."/>
            <person name="Kalinowski J."/>
            <person name="Ruckert C."/>
        </authorList>
    </citation>
    <scope>NUCLEOTIDE SEQUENCE</scope>
    <source>
        <strain evidence="6">VKM Ac-2007</strain>
    </source>
</reference>
<evidence type="ECO:0000256" key="2">
    <source>
        <dbReference type="ARBA" id="ARBA00022448"/>
    </source>
</evidence>
<dbReference type="InterPro" id="IPR015854">
    <property type="entry name" value="ABC_transpr_LolD-like"/>
</dbReference>
<feature type="domain" description="ABC transporter" evidence="5">
    <location>
        <begin position="35"/>
        <end position="252"/>
    </location>
</feature>
<dbReference type="PANTHER" id="PTHR24220">
    <property type="entry name" value="IMPORT ATP-BINDING PROTEIN"/>
    <property type="match status" value="1"/>
</dbReference>
<evidence type="ECO:0000256" key="1">
    <source>
        <dbReference type="ARBA" id="ARBA00005417"/>
    </source>
</evidence>
<dbReference type="SUPFAM" id="SSF52540">
    <property type="entry name" value="P-loop containing nucleoside triphosphate hydrolases"/>
    <property type="match status" value="1"/>
</dbReference>
<comment type="similarity">
    <text evidence="1">Belongs to the ABC transporter superfamily.</text>
</comment>
<evidence type="ECO:0000256" key="4">
    <source>
        <dbReference type="ARBA" id="ARBA00022840"/>
    </source>
</evidence>
<dbReference type="PANTHER" id="PTHR24220:SF689">
    <property type="entry name" value="LIPOPROTEIN-RELEASING SYSTEM ATP-BINDING PROTEIN LOLD"/>
    <property type="match status" value="1"/>
</dbReference>
<dbReference type="Proteomes" id="UP001143474">
    <property type="component" value="Unassembled WGS sequence"/>
</dbReference>
<dbReference type="GO" id="GO:0016887">
    <property type="term" value="F:ATP hydrolysis activity"/>
    <property type="evidence" value="ECO:0007669"/>
    <property type="project" value="InterPro"/>
</dbReference>
<dbReference type="CDD" id="cd03255">
    <property type="entry name" value="ABC_MJ0796_LolCDE_FtsE"/>
    <property type="match status" value="1"/>
</dbReference>
<comment type="caution">
    <text evidence="6">The sequence shown here is derived from an EMBL/GenBank/DDBJ whole genome shotgun (WGS) entry which is preliminary data.</text>
</comment>
<keyword evidence="4 6" id="KW-0067">ATP-binding</keyword>
<dbReference type="AlphaFoldDB" id="A0A9W6I5Q7"/>
<dbReference type="SMART" id="SM00382">
    <property type="entry name" value="AAA"/>
    <property type="match status" value="1"/>
</dbReference>
<dbReference type="GO" id="GO:0005524">
    <property type="term" value="F:ATP binding"/>
    <property type="evidence" value="ECO:0007669"/>
    <property type="project" value="UniProtKB-KW"/>
</dbReference>
<evidence type="ECO:0000313" key="7">
    <source>
        <dbReference type="Proteomes" id="UP001143474"/>
    </source>
</evidence>
<keyword evidence="6" id="KW-0449">Lipoprotein</keyword>
<organism evidence="6 7">
    <name type="scientific">Streptosporangium carneum</name>
    <dbReference type="NCBI Taxonomy" id="47481"/>
    <lineage>
        <taxon>Bacteria</taxon>
        <taxon>Bacillati</taxon>
        <taxon>Actinomycetota</taxon>
        <taxon>Actinomycetes</taxon>
        <taxon>Streptosporangiales</taxon>
        <taxon>Streptosporangiaceae</taxon>
        <taxon>Streptosporangium</taxon>
    </lineage>
</organism>
<dbReference type="Pfam" id="PF00005">
    <property type="entry name" value="ABC_tran"/>
    <property type="match status" value="1"/>
</dbReference>
<evidence type="ECO:0000259" key="5">
    <source>
        <dbReference type="PROSITE" id="PS50893"/>
    </source>
</evidence>
<dbReference type="InterPro" id="IPR027417">
    <property type="entry name" value="P-loop_NTPase"/>
</dbReference>
<dbReference type="GO" id="GO:0022857">
    <property type="term" value="F:transmembrane transporter activity"/>
    <property type="evidence" value="ECO:0007669"/>
    <property type="project" value="TreeGrafter"/>
</dbReference>
<dbReference type="GO" id="GO:0005886">
    <property type="term" value="C:plasma membrane"/>
    <property type="evidence" value="ECO:0007669"/>
    <property type="project" value="TreeGrafter"/>
</dbReference>
<sequence>MARYGAEQVFPYYLLGTLLFKGAIMPDPRHQHPLLSIENLSHSTVNAEIFTSLSLHVRRGESVVLCGPSGTGKTTLLTCVLGLTRPDTGHIYVAGKNITDMSSRQLALYRRKHVGMVFQFGELLPELSPPENVALAALLAGVDRKTAYDSAERLLSELGVPLGQTPTAYLSGGERQRTAVARALITNPPLLLADEPTGALDRNTRDSVADLIFELPRKQNCALLVVTHDESLARRADRRFDLVAGRLIGAKP</sequence>
<proteinExistence type="inferred from homology"/>
<dbReference type="EMBL" id="BSEV01000012">
    <property type="protein sequence ID" value="GLK11699.1"/>
    <property type="molecule type" value="Genomic_DNA"/>
</dbReference>
<protein>
    <submittedName>
        <fullName evidence="6">Lipoprotein-releasing system ATP-binding protein LolD</fullName>
    </submittedName>
</protein>
<dbReference type="Gene3D" id="3.40.50.300">
    <property type="entry name" value="P-loop containing nucleotide triphosphate hydrolases"/>
    <property type="match status" value="1"/>
</dbReference>
<keyword evidence="2" id="KW-0813">Transport</keyword>
<dbReference type="InterPro" id="IPR017911">
    <property type="entry name" value="MacB-like_ATP-bd"/>
</dbReference>
<keyword evidence="3" id="KW-0547">Nucleotide-binding</keyword>
<gene>
    <name evidence="6" type="primary">lolD</name>
    <name evidence="6" type="ORF">GCM10017600_51060</name>
</gene>
<dbReference type="InterPro" id="IPR003439">
    <property type="entry name" value="ABC_transporter-like_ATP-bd"/>
</dbReference>
<evidence type="ECO:0000313" key="6">
    <source>
        <dbReference type="EMBL" id="GLK11699.1"/>
    </source>
</evidence>
<keyword evidence="7" id="KW-1185">Reference proteome</keyword>
<reference evidence="6" key="2">
    <citation type="submission" date="2023-01" db="EMBL/GenBank/DDBJ databases">
        <authorList>
            <person name="Sun Q."/>
            <person name="Evtushenko L."/>
        </authorList>
    </citation>
    <scope>NUCLEOTIDE SEQUENCE</scope>
    <source>
        <strain evidence="6">VKM Ac-2007</strain>
    </source>
</reference>